<name>A0ACC2N5M7_9HYME</name>
<reference evidence="1" key="1">
    <citation type="submission" date="2023-04" db="EMBL/GenBank/DDBJ databases">
        <title>A chromosome-level genome assembly of the parasitoid wasp Eretmocerus hayati.</title>
        <authorList>
            <person name="Zhong Y."/>
            <person name="Liu S."/>
            <person name="Liu Y."/>
        </authorList>
    </citation>
    <scope>NUCLEOTIDE SEQUENCE</scope>
    <source>
        <strain evidence="1">ZJU_SS_LIU_2023</strain>
    </source>
</reference>
<comment type="caution">
    <text evidence="1">The sequence shown here is derived from an EMBL/GenBank/DDBJ whole genome shotgun (WGS) entry which is preliminary data.</text>
</comment>
<accession>A0ACC2N5M7</accession>
<dbReference type="Proteomes" id="UP001239111">
    <property type="component" value="Chromosome 4"/>
</dbReference>
<dbReference type="EMBL" id="CM056744">
    <property type="protein sequence ID" value="KAJ8664950.1"/>
    <property type="molecule type" value="Genomic_DNA"/>
</dbReference>
<organism evidence="1 2">
    <name type="scientific">Eretmocerus hayati</name>
    <dbReference type="NCBI Taxonomy" id="131215"/>
    <lineage>
        <taxon>Eukaryota</taxon>
        <taxon>Metazoa</taxon>
        <taxon>Ecdysozoa</taxon>
        <taxon>Arthropoda</taxon>
        <taxon>Hexapoda</taxon>
        <taxon>Insecta</taxon>
        <taxon>Pterygota</taxon>
        <taxon>Neoptera</taxon>
        <taxon>Endopterygota</taxon>
        <taxon>Hymenoptera</taxon>
        <taxon>Apocrita</taxon>
        <taxon>Proctotrupomorpha</taxon>
        <taxon>Chalcidoidea</taxon>
        <taxon>Aphelinidae</taxon>
        <taxon>Aphelininae</taxon>
        <taxon>Eretmocerus</taxon>
    </lineage>
</organism>
<protein>
    <submittedName>
        <fullName evidence="1">Uncharacterized protein</fullName>
    </submittedName>
</protein>
<evidence type="ECO:0000313" key="2">
    <source>
        <dbReference type="Proteomes" id="UP001239111"/>
    </source>
</evidence>
<sequence>MKFTGILLVLVALMCVASGATASWPNPLKSMWMSLYPTVEPKPADSEYSCRGCKANRVEEPDPVLTELRVEYVKQQILRKLRLEKPPEVSISISTLPKPLINGRVLDLKPGEPLQPPTPAESFYGKTNQIVVFPNEGRPK</sequence>
<proteinExistence type="predicted"/>
<keyword evidence="2" id="KW-1185">Reference proteome</keyword>
<gene>
    <name evidence="1" type="ORF">QAD02_006612</name>
</gene>
<evidence type="ECO:0000313" key="1">
    <source>
        <dbReference type="EMBL" id="KAJ8664950.1"/>
    </source>
</evidence>